<feature type="chain" id="PRO_5045867252" evidence="2">
    <location>
        <begin position="17"/>
        <end position="891"/>
    </location>
</feature>
<proteinExistence type="predicted"/>
<dbReference type="InterPro" id="IPR042235">
    <property type="entry name" value="ZP-C_dom"/>
</dbReference>
<evidence type="ECO:0000256" key="2">
    <source>
        <dbReference type="SAM" id="SignalP"/>
    </source>
</evidence>
<dbReference type="SUPFAM" id="SSF53300">
    <property type="entry name" value="vWA-like"/>
    <property type="match status" value="1"/>
</dbReference>
<evidence type="ECO:0000256" key="1">
    <source>
        <dbReference type="SAM" id="MobiDB-lite"/>
    </source>
</evidence>
<keyword evidence="4" id="KW-1185">Reference proteome</keyword>
<name>A0ABN7SZG8_OIKDI</name>
<evidence type="ECO:0000313" key="4">
    <source>
        <dbReference type="Proteomes" id="UP001158576"/>
    </source>
</evidence>
<reference evidence="3 4" key="1">
    <citation type="submission" date="2021-04" db="EMBL/GenBank/DDBJ databases">
        <authorList>
            <person name="Bliznina A."/>
        </authorList>
    </citation>
    <scope>NUCLEOTIDE SEQUENCE [LARGE SCALE GENOMIC DNA]</scope>
</reference>
<dbReference type="Proteomes" id="UP001158576">
    <property type="component" value="Chromosome 1"/>
</dbReference>
<protein>
    <submittedName>
        <fullName evidence="3">Oidioi.mRNA.OKI2018_I69.chr1.g3397.t1.cds</fullName>
    </submittedName>
</protein>
<feature type="region of interest" description="Disordered" evidence="1">
    <location>
        <begin position="854"/>
        <end position="873"/>
    </location>
</feature>
<accession>A0ABN7SZG8</accession>
<gene>
    <name evidence="3" type="ORF">OKIOD_LOCUS12162</name>
</gene>
<organism evidence="3 4">
    <name type="scientific">Oikopleura dioica</name>
    <name type="common">Tunicate</name>
    <dbReference type="NCBI Taxonomy" id="34765"/>
    <lineage>
        <taxon>Eukaryota</taxon>
        <taxon>Metazoa</taxon>
        <taxon>Chordata</taxon>
        <taxon>Tunicata</taxon>
        <taxon>Appendicularia</taxon>
        <taxon>Copelata</taxon>
        <taxon>Oikopleuridae</taxon>
        <taxon>Oikopleura</taxon>
    </lineage>
</organism>
<keyword evidence="2" id="KW-0732">Signal</keyword>
<dbReference type="Gene3D" id="2.60.40.4100">
    <property type="entry name" value="Zona pellucida, ZP-C domain"/>
    <property type="match status" value="1"/>
</dbReference>
<dbReference type="InterPro" id="IPR036465">
    <property type="entry name" value="vWFA_dom_sf"/>
</dbReference>
<evidence type="ECO:0000313" key="3">
    <source>
        <dbReference type="EMBL" id="CAG5107582.1"/>
    </source>
</evidence>
<sequence>MFLLNFLLLWQRGVLALDCNAGSVDKTKVPKSFGPDVTESTLRKVWPNIHSAYPTVNFWDWYKFFTTYAAYFNHGKSIANDIYQVWPISLDKYGDIREVDNYDYTVAEELGLSWNEMVFDQLNIPIVSLVAANIFYDVEVGLNNYFHGGWNTFSINFGGANKTRWDELEAKFEFQEHLNHDNFDLLVVVDDSSLIADDDFQEIKSFIENIETVANSASLDISVHPLNGGSFHTFQAGPLDLSSFSKSSSQDRNVEAVFDNIYGDFTSARSDAAKYVLLIITGTPTDDVSRIQKNLPGHTQLIVLNIGGQHVTLDGDTTKNMYASTAADLNSDNHRVENILFEVTQGVIYLSTVSGDSWSTQNIRLHANSNRQFSFPTAMLGEITTEIRTDDGSFAEATILAGVSGSPSYAFYELERNVNNTSPTIIKIGPTWDTTYFFILNENDEDLLVDFTLDMRTPVFGFYTPDIDISRCNIHEYCSADGTCDCISTYYRTRNDQCTFSQFIKRPELDTFVCDLKDGEVEFYINLTDYIPPVTDPRYEETKDIRGFCFVDNSTISGLITKLELAGSSNNTFGNSSCACSAWLKGNPGELQKYNPSDCPSVMTKEFVQDENGLLKEVYSFGVGYDDATIETGFGKIMVQPGARWKLSCDVKRASEMSLGDDGGPAEITYEIESVDGIDLEDNLDEINFDFAFFATTDLEGNKRIGEEPLEIDQDVYIQAQIRNNPFFKLFTSYCEITVTTNGTDSIFQDIVELGCVNPDYEDSFLRPDGFLPRDSGVDKFILRPIVPSGFKTASVDVACTVLACPDIGPGEPFCAPGPTCGDIYSAQTLRSLKRGSNKPHDKDMSLQLTYVPKNKADNDPEDPENPEDDDNSAGTTFFSTFIVFFLSFLL</sequence>
<feature type="signal peptide" evidence="2">
    <location>
        <begin position="1"/>
        <end position="16"/>
    </location>
</feature>
<dbReference type="EMBL" id="OU015566">
    <property type="protein sequence ID" value="CAG5107582.1"/>
    <property type="molecule type" value="Genomic_DNA"/>
</dbReference>
<feature type="compositionally biased region" description="Acidic residues" evidence="1">
    <location>
        <begin position="860"/>
        <end position="872"/>
    </location>
</feature>